<proteinExistence type="predicted"/>
<gene>
    <name evidence="1" type="ORF">OESDEN_19755</name>
</gene>
<organism evidence="1 2">
    <name type="scientific">Oesophagostomum dentatum</name>
    <name type="common">Nodular worm</name>
    <dbReference type="NCBI Taxonomy" id="61180"/>
    <lineage>
        <taxon>Eukaryota</taxon>
        <taxon>Metazoa</taxon>
        <taxon>Ecdysozoa</taxon>
        <taxon>Nematoda</taxon>
        <taxon>Chromadorea</taxon>
        <taxon>Rhabditida</taxon>
        <taxon>Rhabditina</taxon>
        <taxon>Rhabditomorpha</taxon>
        <taxon>Strongyloidea</taxon>
        <taxon>Strongylidae</taxon>
        <taxon>Oesophagostomum</taxon>
    </lineage>
</organism>
<sequence length="154" mass="17703">MLADEDSRDIGKSMELELDKYWEDRKAEELFQITTNPYSNIEKLSILINCCKGDAVRALKMFPRTGSSYEKAIEQLKSQYQDPKRVTMVMIRQLKSMKQCREDPRSLRNNLNDVQAVVATLRRQARSIIVTPVVDLIAHYATESTILFCVKEGA</sequence>
<dbReference type="AlphaFoldDB" id="A0A0B1S5D8"/>
<accession>A0A0B1S5D8</accession>
<evidence type="ECO:0000313" key="1">
    <source>
        <dbReference type="EMBL" id="KHJ80568.1"/>
    </source>
</evidence>
<dbReference type="Pfam" id="PF03564">
    <property type="entry name" value="DUF1759"/>
    <property type="match status" value="1"/>
</dbReference>
<dbReference type="EMBL" id="KN600259">
    <property type="protein sequence ID" value="KHJ80568.1"/>
    <property type="molecule type" value="Genomic_DNA"/>
</dbReference>
<dbReference type="OrthoDB" id="5841653at2759"/>
<reference evidence="1 2" key="1">
    <citation type="submission" date="2014-03" db="EMBL/GenBank/DDBJ databases">
        <title>Draft genome of the hookworm Oesophagostomum dentatum.</title>
        <authorList>
            <person name="Mitreva M."/>
        </authorList>
    </citation>
    <scope>NUCLEOTIDE SEQUENCE [LARGE SCALE GENOMIC DNA]</scope>
    <source>
        <strain evidence="1 2">OD-Hann</strain>
    </source>
</reference>
<evidence type="ECO:0000313" key="2">
    <source>
        <dbReference type="Proteomes" id="UP000053660"/>
    </source>
</evidence>
<name>A0A0B1S5D8_OESDE</name>
<dbReference type="InterPro" id="IPR005312">
    <property type="entry name" value="DUF1759"/>
</dbReference>
<dbReference type="Proteomes" id="UP000053660">
    <property type="component" value="Unassembled WGS sequence"/>
</dbReference>
<keyword evidence="2" id="KW-1185">Reference proteome</keyword>
<protein>
    <submittedName>
        <fullName evidence="1">Uncharacterized protein</fullName>
    </submittedName>
</protein>